<keyword evidence="1" id="KW-1133">Transmembrane helix</keyword>
<comment type="caution">
    <text evidence="2">The sequence shown here is derived from an EMBL/GenBank/DDBJ whole genome shotgun (WGS) entry which is preliminary data.</text>
</comment>
<keyword evidence="1" id="KW-0812">Transmembrane</keyword>
<name>A0A0F9MX32_9ZZZZ</name>
<dbReference type="AlphaFoldDB" id="A0A0F9MX32"/>
<organism evidence="2">
    <name type="scientific">marine sediment metagenome</name>
    <dbReference type="NCBI Taxonomy" id="412755"/>
    <lineage>
        <taxon>unclassified sequences</taxon>
        <taxon>metagenomes</taxon>
        <taxon>ecological metagenomes</taxon>
    </lineage>
</organism>
<dbReference type="EMBL" id="LAZR01009244">
    <property type="protein sequence ID" value="KKM73802.1"/>
    <property type="molecule type" value="Genomic_DNA"/>
</dbReference>
<proteinExistence type="predicted"/>
<accession>A0A0F9MX32</accession>
<feature type="transmembrane region" description="Helical" evidence="1">
    <location>
        <begin position="89"/>
        <end position="109"/>
    </location>
</feature>
<protein>
    <submittedName>
        <fullName evidence="2">Uncharacterized protein</fullName>
    </submittedName>
</protein>
<feature type="transmembrane region" description="Helical" evidence="1">
    <location>
        <begin position="53"/>
        <end position="69"/>
    </location>
</feature>
<gene>
    <name evidence="2" type="ORF">LCGC14_1406780</name>
</gene>
<reference evidence="2" key="1">
    <citation type="journal article" date="2015" name="Nature">
        <title>Complex archaea that bridge the gap between prokaryotes and eukaryotes.</title>
        <authorList>
            <person name="Spang A."/>
            <person name="Saw J.H."/>
            <person name="Jorgensen S.L."/>
            <person name="Zaremba-Niedzwiedzka K."/>
            <person name="Martijn J."/>
            <person name="Lind A.E."/>
            <person name="van Eijk R."/>
            <person name="Schleper C."/>
            <person name="Guy L."/>
            <person name="Ettema T.J."/>
        </authorList>
    </citation>
    <scope>NUCLEOTIDE SEQUENCE</scope>
</reference>
<keyword evidence="1" id="KW-0472">Membrane</keyword>
<evidence type="ECO:0000256" key="1">
    <source>
        <dbReference type="SAM" id="Phobius"/>
    </source>
</evidence>
<evidence type="ECO:0000313" key="2">
    <source>
        <dbReference type="EMBL" id="KKM73802.1"/>
    </source>
</evidence>
<sequence>MQALNINLDVSVNINSYITRLEKTTLQTIVIGIIITGLLIVSNLVLPISIYRLSVMLSIECLYILYIIISSQSEIFEISTEFTYLKVDLSMLNLFLLPVSIIYMIRTVVKYIFERRGLICNLQILDEIHMKNNSSKIKIRKYILKDEIIDQSIRDYLLKNFNEIIRGLESSRLILKKSSNYTVTKNGIDLLKRYGKMSFEELPNLDTLQVWTEKDLEKLTEERVKKNLKKNKNTIG</sequence>
<feature type="transmembrane region" description="Helical" evidence="1">
    <location>
        <begin position="26"/>
        <end position="46"/>
    </location>
</feature>